<evidence type="ECO:0000256" key="8">
    <source>
        <dbReference type="PIRSR" id="PIRSR602403-1"/>
    </source>
</evidence>
<dbReference type="SUPFAM" id="SSF48264">
    <property type="entry name" value="Cytochrome P450"/>
    <property type="match status" value="1"/>
</dbReference>
<evidence type="ECO:0000256" key="4">
    <source>
        <dbReference type="ARBA" id="ARBA00022723"/>
    </source>
</evidence>
<dbReference type="InterPro" id="IPR050121">
    <property type="entry name" value="Cytochrome_P450_monoxygenase"/>
</dbReference>
<dbReference type="GO" id="GO:0004497">
    <property type="term" value="F:monooxygenase activity"/>
    <property type="evidence" value="ECO:0007669"/>
    <property type="project" value="UniProtKB-KW"/>
</dbReference>
<dbReference type="Pfam" id="PF00067">
    <property type="entry name" value="p450"/>
    <property type="match status" value="1"/>
</dbReference>
<dbReference type="PROSITE" id="PS00086">
    <property type="entry name" value="CYTOCHROME_P450"/>
    <property type="match status" value="1"/>
</dbReference>
<protein>
    <submittedName>
        <fullName evidence="10">Versicolorin B desaturase</fullName>
    </submittedName>
</protein>
<dbReference type="InterPro" id="IPR036396">
    <property type="entry name" value="Cyt_P450_sf"/>
</dbReference>
<dbReference type="PANTHER" id="PTHR24305:SF237">
    <property type="entry name" value="CYTOCHROME P450 MONOOXYGENASE ATNE-RELATED"/>
    <property type="match status" value="1"/>
</dbReference>
<feature type="binding site" description="axial binding residue" evidence="8">
    <location>
        <position position="360"/>
    </location>
    <ligand>
        <name>heme</name>
        <dbReference type="ChEBI" id="CHEBI:30413"/>
    </ligand>
    <ligandPart>
        <name>Fe</name>
        <dbReference type="ChEBI" id="CHEBI:18248"/>
    </ligandPart>
</feature>
<dbReference type="GO" id="GO:0020037">
    <property type="term" value="F:heme binding"/>
    <property type="evidence" value="ECO:0007669"/>
    <property type="project" value="InterPro"/>
</dbReference>
<keyword evidence="7 9" id="KW-0503">Monooxygenase</keyword>
<keyword evidence="3 8" id="KW-0349">Heme</keyword>
<dbReference type="GO" id="GO:0005506">
    <property type="term" value="F:iron ion binding"/>
    <property type="evidence" value="ECO:0007669"/>
    <property type="project" value="InterPro"/>
</dbReference>
<comment type="caution">
    <text evidence="10">The sequence shown here is derived from an EMBL/GenBank/DDBJ whole genome shotgun (WGS) entry which is preliminary data.</text>
</comment>
<dbReference type="PRINTS" id="PR00465">
    <property type="entry name" value="EP450IV"/>
</dbReference>
<evidence type="ECO:0000313" key="10">
    <source>
        <dbReference type="EMBL" id="KFX49126.1"/>
    </source>
</evidence>
<dbReference type="PRINTS" id="PR00385">
    <property type="entry name" value="P450"/>
</dbReference>
<comment type="cofactor">
    <cofactor evidence="1 8">
        <name>heme</name>
        <dbReference type="ChEBI" id="CHEBI:30413"/>
    </cofactor>
</comment>
<dbReference type="InterPro" id="IPR001128">
    <property type="entry name" value="Cyt_P450"/>
</dbReference>
<organism evidence="10">
    <name type="scientific">Talaromyces marneffei PM1</name>
    <dbReference type="NCBI Taxonomy" id="1077442"/>
    <lineage>
        <taxon>Eukaryota</taxon>
        <taxon>Fungi</taxon>
        <taxon>Dikarya</taxon>
        <taxon>Ascomycota</taxon>
        <taxon>Pezizomycotina</taxon>
        <taxon>Eurotiomycetes</taxon>
        <taxon>Eurotiomycetidae</taxon>
        <taxon>Eurotiales</taxon>
        <taxon>Trichocomaceae</taxon>
        <taxon>Talaromyces</taxon>
        <taxon>Talaromyces sect. Talaromyces</taxon>
    </lineage>
</organism>
<evidence type="ECO:0000256" key="2">
    <source>
        <dbReference type="ARBA" id="ARBA00010617"/>
    </source>
</evidence>
<reference evidence="10" key="1">
    <citation type="journal article" date="2014" name="PLoS Genet.">
        <title>Signature Gene Expression Reveals Novel Clues to the Molecular Mechanisms of Dimorphic Transition in Penicillium marneffei.</title>
        <authorList>
            <person name="Yang E."/>
            <person name="Wang G."/>
            <person name="Cai J."/>
            <person name="Woo P.C."/>
            <person name="Lau S.K."/>
            <person name="Yuen K.-Y."/>
            <person name="Chow W.-N."/>
            <person name="Lin X."/>
        </authorList>
    </citation>
    <scope>NUCLEOTIDE SEQUENCE [LARGE SCALE GENOMIC DNA]</scope>
    <source>
        <strain evidence="10">PM1</strain>
    </source>
</reference>
<sequence>MVAQATPTIRLPCTCDPKFCLRQHSQRSARHLRPWQTVQKGRFLQRFHRYQGRIQHPQCNRQNHPWQETPCSEPCILRPCPQGNGRSHVDPYPPTLCRAQRRTPRKMVHLVDRAAYRHYVCGLWMPLDRWGLDKIFIRKLTMDRWNFIITSRAEATERAKERVEAGRDAKKDFFCYLLNAKDPETGEGLSMKELWGEANVLMVAGSDTTSTSIVATLFYLVRHTEAMKKLKEEVRSSFTDVEQIVSGPQLNDLVYLKACIDEAMRLSPAVPGSIPREAMEGGAEVDGVFLSAGSECGTPAFSIHRSPDYYREPLSYIPERWIEGATCQTHSGRQSWVTTKPEIEAARNAFCPFSIGPRGCIGKSMALMEMRITLARLLFLFDIELADRTGEDADGFLALTDHFVSAKTGPNVLIRRRQDLS</sequence>
<name>A0A093VR53_TALMA</name>
<evidence type="ECO:0000256" key="6">
    <source>
        <dbReference type="ARBA" id="ARBA00023004"/>
    </source>
</evidence>
<comment type="similarity">
    <text evidence="2 9">Belongs to the cytochrome P450 family.</text>
</comment>
<evidence type="ECO:0000256" key="9">
    <source>
        <dbReference type="RuleBase" id="RU000461"/>
    </source>
</evidence>
<proteinExistence type="inferred from homology"/>
<evidence type="ECO:0000256" key="1">
    <source>
        <dbReference type="ARBA" id="ARBA00001971"/>
    </source>
</evidence>
<dbReference type="InterPro" id="IPR002403">
    <property type="entry name" value="Cyt_P450_E_grp-IV"/>
</dbReference>
<dbReference type="Gene3D" id="1.10.630.10">
    <property type="entry name" value="Cytochrome P450"/>
    <property type="match status" value="1"/>
</dbReference>
<accession>A0A093VR53</accession>
<dbReference type="GO" id="GO:0016705">
    <property type="term" value="F:oxidoreductase activity, acting on paired donors, with incorporation or reduction of molecular oxygen"/>
    <property type="evidence" value="ECO:0007669"/>
    <property type="project" value="InterPro"/>
</dbReference>
<evidence type="ECO:0000256" key="5">
    <source>
        <dbReference type="ARBA" id="ARBA00023002"/>
    </source>
</evidence>
<dbReference type="AlphaFoldDB" id="A0A093VR53"/>
<dbReference type="EMBL" id="JPOX01000010">
    <property type="protein sequence ID" value="KFX49126.1"/>
    <property type="molecule type" value="Genomic_DNA"/>
</dbReference>
<dbReference type="InterPro" id="IPR017972">
    <property type="entry name" value="Cyt_P450_CS"/>
</dbReference>
<keyword evidence="5 9" id="KW-0560">Oxidoreductase</keyword>
<keyword evidence="4 8" id="KW-0479">Metal-binding</keyword>
<dbReference type="PANTHER" id="PTHR24305">
    <property type="entry name" value="CYTOCHROME P450"/>
    <property type="match status" value="1"/>
</dbReference>
<gene>
    <name evidence="10" type="ORF">GQ26_0101560</name>
</gene>
<evidence type="ECO:0000256" key="7">
    <source>
        <dbReference type="ARBA" id="ARBA00023033"/>
    </source>
</evidence>
<dbReference type="HOGENOM" id="CLU_001570_14_7_1"/>
<keyword evidence="6 8" id="KW-0408">Iron</keyword>
<evidence type="ECO:0000256" key="3">
    <source>
        <dbReference type="ARBA" id="ARBA00022617"/>
    </source>
</evidence>